<protein>
    <submittedName>
        <fullName evidence="2">Uncharacterized protein</fullName>
    </submittedName>
</protein>
<name>W1NT01_AMBTC</name>
<organism evidence="2 3">
    <name type="scientific">Amborella trichopoda</name>
    <dbReference type="NCBI Taxonomy" id="13333"/>
    <lineage>
        <taxon>Eukaryota</taxon>
        <taxon>Viridiplantae</taxon>
        <taxon>Streptophyta</taxon>
        <taxon>Embryophyta</taxon>
        <taxon>Tracheophyta</taxon>
        <taxon>Spermatophyta</taxon>
        <taxon>Magnoliopsida</taxon>
        <taxon>Amborellales</taxon>
        <taxon>Amborellaceae</taxon>
        <taxon>Amborella</taxon>
    </lineage>
</organism>
<gene>
    <name evidence="2" type="ORF">AMTR_s00107p00097320</name>
</gene>
<evidence type="ECO:0000313" key="3">
    <source>
        <dbReference type="Proteomes" id="UP000017836"/>
    </source>
</evidence>
<reference evidence="3" key="1">
    <citation type="journal article" date="2013" name="Science">
        <title>The Amborella genome and the evolution of flowering plants.</title>
        <authorList>
            <consortium name="Amborella Genome Project"/>
        </authorList>
    </citation>
    <scope>NUCLEOTIDE SEQUENCE [LARGE SCALE GENOMIC DNA]</scope>
</reference>
<dbReference type="Gramene" id="ERN00302">
    <property type="protein sequence ID" value="ERN00302"/>
    <property type="gene ID" value="AMTR_s00107p00097320"/>
</dbReference>
<feature type="compositionally biased region" description="Polar residues" evidence="1">
    <location>
        <begin position="24"/>
        <end position="34"/>
    </location>
</feature>
<accession>W1NT01</accession>
<evidence type="ECO:0000256" key="1">
    <source>
        <dbReference type="SAM" id="MobiDB-lite"/>
    </source>
</evidence>
<dbReference type="EMBL" id="KI394917">
    <property type="protein sequence ID" value="ERN00302.1"/>
    <property type="molecule type" value="Genomic_DNA"/>
</dbReference>
<feature type="compositionally biased region" description="Basic residues" evidence="1">
    <location>
        <begin position="12"/>
        <end position="22"/>
    </location>
</feature>
<sequence>MHMLKTAPGSKGKSRRLKHAHFHNPSTHSASTPTLRLRVSGPRCIVVHPPILTLLGAPPLRVAMMGYGITRAGVATVQDGCHTTGFLPDPN</sequence>
<dbReference type="HOGENOM" id="CLU_2430025_0_0_1"/>
<keyword evidence="3" id="KW-1185">Reference proteome</keyword>
<dbReference type="AlphaFoldDB" id="W1NT01"/>
<feature type="region of interest" description="Disordered" evidence="1">
    <location>
        <begin position="1"/>
        <end position="35"/>
    </location>
</feature>
<evidence type="ECO:0000313" key="2">
    <source>
        <dbReference type="EMBL" id="ERN00302.1"/>
    </source>
</evidence>
<proteinExistence type="predicted"/>
<dbReference type="Proteomes" id="UP000017836">
    <property type="component" value="Unassembled WGS sequence"/>
</dbReference>